<dbReference type="AlphaFoldDB" id="A0A518J1V9"/>
<evidence type="ECO:0000259" key="1">
    <source>
        <dbReference type="Pfam" id="PF04230"/>
    </source>
</evidence>
<reference evidence="2 3" key="1">
    <citation type="submission" date="2019-02" db="EMBL/GenBank/DDBJ databases">
        <title>Deep-cultivation of Planctomycetes and their phenomic and genomic characterization uncovers novel biology.</title>
        <authorList>
            <person name="Wiegand S."/>
            <person name="Jogler M."/>
            <person name="Boedeker C."/>
            <person name="Pinto D."/>
            <person name="Vollmers J."/>
            <person name="Rivas-Marin E."/>
            <person name="Kohn T."/>
            <person name="Peeters S.H."/>
            <person name="Heuer A."/>
            <person name="Rast P."/>
            <person name="Oberbeckmann S."/>
            <person name="Bunk B."/>
            <person name="Jeske O."/>
            <person name="Meyerdierks A."/>
            <person name="Storesund J.E."/>
            <person name="Kallscheuer N."/>
            <person name="Luecker S."/>
            <person name="Lage O.M."/>
            <person name="Pohl T."/>
            <person name="Merkel B.J."/>
            <person name="Hornburger P."/>
            <person name="Mueller R.-W."/>
            <person name="Bruemmer F."/>
            <person name="Labrenz M."/>
            <person name="Spormann A.M."/>
            <person name="Op den Camp H."/>
            <person name="Overmann J."/>
            <person name="Amann R."/>
            <person name="Jetten M.S.M."/>
            <person name="Mascher T."/>
            <person name="Medema M.H."/>
            <person name="Devos D.P."/>
            <person name="Kaster A.-K."/>
            <person name="Ovreas L."/>
            <person name="Rohde M."/>
            <person name="Galperin M.Y."/>
            <person name="Jogler C."/>
        </authorList>
    </citation>
    <scope>NUCLEOTIDE SEQUENCE [LARGE SCALE GENOMIC DNA]</scope>
    <source>
        <strain evidence="2 3">Mal33</strain>
    </source>
</reference>
<proteinExistence type="predicted"/>
<dbReference type="Proteomes" id="UP000316770">
    <property type="component" value="Chromosome"/>
</dbReference>
<evidence type="ECO:0000313" key="2">
    <source>
        <dbReference type="EMBL" id="QDV59318.1"/>
    </source>
</evidence>
<gene>
    <name evidence="2" type="ORF">Mal33_53460</name>
</gene>
<sequence>MKFVEVTGTNFQNKGAELMLGAIASKCLQSADLRCAIQPWNGSFEKRARLGVYQKADFQRFRIKWHCLASLIPKRVRQQYGIVVDAEISAVLDASGFQFGDQWGAAICRSAANRLKASKRKGKKIILLPQAFGPFQDAGTREAMKHILDVCDLVFARDPSSLGHLTKLETNESVIRMAPDFTNLVGREPSATQEKWGVCILPNQRMLDKSPRKTSAKYIEFLVDAARLLNEQSQNPFFLIHETTTDRSIVDEVNDRLDVPLPLIEESDIFRIKEILGSCQAVVGARYHGLVSALSQGVPCIATGWSHKYVHLMRDYACEDYFVDLSISDQKSRLAELIDTDRLRDCKKRVVGCATHLKHQSEAMWNEVFRVLSAETEPLPTRS</sequence>
<feature type="domain" description="Polysaccharide pyruvyl transferase" evidence="1">
    <location>
        <begin position="54"/>
        <end position="307"/>
    </location>
</feature>
<dbReference type="InterPro" id="IPR007345">
    <property type="entry name" value="Polysacch_pyruvyl_Trfase"/>
</dbReference>
<name>A0A518J1V9_9BACT</name>
<accession>A0A518J1V9</accession>
<keyword evidence="3" id="KW-1185">Reference proteome</keyword>
<evidence type="ECO:0000313" key="3">
    <source>
        <dbReference type="Proteomes" id="UP000316770"/>
    </source>
</evidence>
<protein>
    <submittedName>
        <fullName evidence="2">Colanic acid biosynthesis protein</fullName>
    </submittedName>
</protein>
<dbReference type="PANTHER" id="PTHR36836">
    <property type="entry name" value="COLANIC ACID BIOSYNTHESIS PROTEIN WCAK"/>
    <property type="match status" value="1"/>
</dbReference>
<dbReference type="PANTHER" id="PTHR36836:SF1">
    <property type="entry name" value="COLANIC ACID BIOSYNTHESIS PROTEIN WCAK"/>
    <property type="match status" value="1"/>
</dbReference>
<organism evidence="2 3">
    <name type="scientific">Rosistilla oblonga</name>
    <dbReference type="NCBI Taxonomy" id="2527990"/>
    <lineage>
        <taxon>Bacteria</taxon>
        <taxon>Pseudomonadati</taxon>
        <taxon>Planctomycetota</taxon>
        <taxon>Planctomycetia</taxon>
        <taxon>Pirellulales</taxon>
        <taxon>Pirellulaceae</taxon>
        <taxon>Rosistilla</taxon>
    </lineage>
</organism>
<dbReference type="RefSeq" id="WP_145290681.1">
    <property type="nucleotide sequence ID" value="NZ_CP036318.1"/>
</dbReference>
<dbReference type="Pfam" id="PF04230">
    <property type="entry name" value="PS_pyruv_trans"/>
    <property type="match status" value="1"/>
</dbReference>
<dbReference type="EMBL" id="CP036318">
    <property type="protein sequence ID" value="QDV59318.1"/>
    <property type="molecule type" value="Genomic_DNA"/>
</dbReference>